<dbReference type="SUPFAM" id="SSF56176">
    <property type="entry name" value="FAD-binding/transporter-associated domain-like"/>
    <property type="match status" value="1"/>
</dbReference>
<comment type="similarity">
    <text evidence="1">Belongs to the oxygen-dependent FAD-linked oxidoreductase family.</text>
</comment>
<dbReference type="PANTHER" id="PTHR13878">
    <property type="entry name" value="GULONOLACTONE OXIDASE"/>
    <property type="match status" value="1"/>
</dbReference>
<dbReference type="Gene3D" id="3.40.462.20">
    <property type="match status" value="1"/>
</dbReference>
<dbReference type="AlphaFoldDB" id="A0AAX6MV02"/>
<keyword evidence="2" id="KW-0560">Oxidoreductase</keyword>
<gene>
    <name evidence="4" type="ORF">Daesc_001768</name>
</gene>
<evidence type="ECO:0000313" key="4">
    <source>
        <dbReference type="EMBL" id="KAK6956490.1"/>
    </source>
</evidence>
<dbReference type="InterPro" id="IPR016169">
    <property type="entry name" value="FAD-bd_PCMH_sub2"/>
</dbReference>
<dbReference type="EMBL" id="JBANMG010000002">
    <property type="protein sequence ID" value="KAK6956490.1"/>
    <property type="molecule type" value="Genomic_DNA"/>
</dbReference>
<dbReference type="GO" id="GO:0050660">
    <property type="term" value="F:flavin adenine dinucleotide binding"/>
    <property type="evidence" value="ECO:0007669"/>
    <property type="project" value="InterPro"/>
</dbReference>
<evidence type="ECO:0000256" key="1">
    <source>
        <dbReference type="ARBA" id="ARBA00005466"/>
    </source>
</evidence>
<dbReference type="Pfam" id="PF08031">
    <property type="entry name" value="BBE"/>
    <property type="match status" value="1"/>
</dbReference>
<evidence type="ECO:0000256" key="2">
    <source>
        <dbReference type="ARBA" id="ARBA00023002"/>
    </source>
</evidence>
<comment type="caution">
    <text evidence="4">The sequence shown here is derived from an EMBL/GenBank/DDBJ whole genome shotgun (WGS) entry which is preliminary data.</text>
</comment>
<dbReference type="InterPro" id="IPR036318">
    <property type="entry name" value="FAD-bd_PCMH-like_sf"/>
</dbReference>
<organism evidence="4 5">
    <name type="scientific">Daldinia eschscholtzii</name>
    <dbReference type="NCBI Taxonomy" id="292717"/>
    <lineage>
        <taxon>Eukaryota</taxon>
        <taxon>Fungi</taxon>
        <taxon>Dikarya</taxon>
        <taxon>Ascomycota</taxon>
        <taxon>Pezizomycotina</taxon>
        <taxon>Sordariomycetes</taxon>
        <taxon>Xylariomycetidae</taxon>
        <taxon>Xylariales</taxon>
        <taxon>Hypoxylaceae</taxon>
        <taxon>Daldinia</taxon>
    </lineage>
</organism>
<dbReference type="PANTHER" id="PTHR13878:SF91">
    <property type="entry name" value="FAD BINDING DOMAIN PROTEIN (AFU_ORTHOLOGUE AFUA_6G12070)-RELATED"/>
    <property type="match status" value="1"/>
</dbReference>
<proteinExistence type="inferred from homology"/>
<sequence>MSVNVTTVAQIQLAINLARSQNLRLVIKNTGHDYGAKSTGAGALSLWTHNLKDIRYYENYEEGSYIGPAFKMGAGVQVFEAYEAAHKHNLTVVGAEGKVLSMELVTADGRFVTASESSNPELFWALRGGGGSTYGVVTSMVIKAFPEIPVSTMIFSVSTGDNLSVGQFWQAFRAYFAGFANYTDAGNYAHFDLNATSGNYVWNMAPWFAPNMSKSELEDLAGPFFKAVGNIGIDLQPTYREYANFYDAWNNSFPLELWGSNLARYGSRLFPRENWEDSSKLSSTFEAIRHVVDNGGVVSAYNVAAAPKSGYPDNAVNPAWRETVLHAIDIVAWTQDMYTELITIWSNVLTSDWGMMWRSVSPGSGAYLSESDYIEPGFQQSFWGSKYDRLYKLKKKLDPWDVFYAQNAVGSEDWEMGDYIFGNLPSQNSRLCRRGTNPSQQRENEDDA</sequence>
<evidence type="ECO:0000259" key="3">
    <source>
        <dbReference type="Pfam" id="PF08031"/>
    </source>
</evidence>
<dbReference type="Gene3D" id="3.30.465.10">
    <property type="match status" value="2"/>
</dbReference>
<protein>
    <recommendedName>
        <fullName evidence="3">Berberine/berberine-like domain-containing protein</fullName>
    </recommendedName>
</protein>
<dbReference type="Proteomes" id="UP001369815">
    <property type="component" value="Unassembled WGS sequence"/>
</dbReference>
<keyword evidence="5" id="KW-1185">Reference proteome</keyword>
<name>A0AAX6MV02_9PEZI</name>
<reference evidence="4 5" key="1">
    <citation type="journal article" date="2024" name="Front Chem Biol">
        <title>Unveiling the potential of Daldinia eschscholtzii MFLUCC 19-0629 through bioactivity and bioinformatics studies for enhanced sustainable agriculture production.</title>
        <authorList>
            <person name="Brooks S."/>
            <person name="Weaver J.A."/>
            <person name="Klomchit A."/>
            <person name="Alharthi S.A."/>
            <person name="Onlamun T."/>
            <person name="Nurani R."/>
            <person name="Vong T.K."/>
            <person name="Alberti F."/>
            <person name="Greco C."/>
        </authorList>
    </citation>
    <scope>NUCLEOTIDE SEQUENCE [LARGE SCALE GENOMIC DNA]</scope>
    <source>
        <strain evidence="4">MFLUCC 19-0629</strain>
    </source>
</reference>
<dbReference type="InterPro" id="IPR050432">
    <property type="entry name" value="FAD-linked_Oxidoreductases_BP"/>
</dbReference>
<dbReference type="InterPro" id="IPR012951">
    <property type="entry name" value="BBE"/>
</dbReference>
<evidence type="ECO:0000313" key="5">
    <source>
        <dbReference type="Proteomes" id="UP001369815"/>
    </source>
</evidence>
<dbReference type="GO" id="GO:0016491">
    <property type="term" value="F:oxidoreductase activity"/>
    <property type="evidence" value="ECO:0007669"/>
    <property type="project" value="UniProtKB-KW"/>
</dbReference>
<accession>A0AAX6MV02</accession>
<feature type="domain" description="Berberine/berberine-like" evidence="3">
    <location>
        <begin position="366"/>
        <end position="409"/>
    </location>
</feature>